<evidence type="ECO:0000256" key="2">
    <source>
        <dbReference type="ARBA" id="ARBA00023136"/>
    </source>
</evidence>
<evidence type="ECO:0000259" key="4">
    <source>
        <dbReference type="Pfam" id="PF00144"/>
    </source>
</evidence>
<evidence type="ECO:0000256" key="1">
    <source>
        <dbReference type="ARBA" id="ARBA00004370"/>
    </source>
</evidence>
<dbReference type="InterPro" id="IPR050491">
    <property type="entry name" value="AmpC-like"/>
</dbReference>
<dbReference type="Gene3D" id="3.40.710.10">
    <property type="entry name" value="DD-peptidase/beta-lactamase superfamily"/>
    <property type="match status" value="1"/>
</dbReference>
<sequence length="421" mass="48085">MKTKFFTIAIILLMTVSCSAPKKNLSTTLNQSASDSLTEQLQQLYKKGYFNGFGVAIVDETGIRYQNGFGYSDVALQKSYSTQTVQSIASVSKTFVGIALLKAQEMGKLRLDDPINNYLPFQVNNPYFPNIPITIRHLANHTSTILDNEYYLSQNYYLKSDQELTGLPLVFDETQVFNPSDTALPLNTFLKNMLIPGEKWYTENTFQNQKPGMLYEYSNTGTTLAAYIIEQATGESFDRFTQKHILTPLQLKDSGWKFNTIDFKKLSRYYQDPKILLPYYTMSSYPDGGFMTSIQDLSFYLQELIRGYNGKGKILSKESYREFFKPQLSAENFTDRPTNNPYNESYNVGIFIGFGYTGYIGHTGGDPGVMSMLFFDPETNIGRIMMFNTNFSTQEGNQVFYKIWELLKQYGGKPDTTPDRF</sequence>
<evidence type="ECO:0000313" key="6">
    <source>
        <dbReference type="Proteomes" id="UP001059844"/>
    </source>
</evidence>
<dbReference type="PROSITE" id="PS51257">
    <property type="entry name" value="PROKAR_LIPOPROTEIN"/>
    <property type="match status" value="1"/>
</dbReference>
<proteinExistence type="predicted"/>
<evidence type="ECO:0000256" key="3">
    <source>
        <dbReference type="SAM" id="SignalP"/>
    </source>
</evidence>
<keyword evidence="3" id="KW-0732">Signal</keyword>
<organism evidence="5 6">
    <name type="scientific">Flavobacterium cerinum</name>
    <dbReference type="NCBI Taxonomy" id="2502784"/>
    <lineage>
        <taxon>Bacteria</taxon>
        <taxon>Pseudomonadati</taxon>
        <taxon>Bacteroidota</taxon>
        <taxon>Flavobacteriia</taxon>
        <taxon>Flavobacteriales</taxon>
        <taxon>Flavobacteriaceae</taxon>
        <taxon>Flavobacterium</taxon>
    </lineage>
</organism>
<dbReference type="EMBL" id="CP101751">
    <property type="protein sequence ID" value="UUC46901.1"/>
    <property type="molecule type" value="Genomic_DNA"/>
</dbReference>
<dbReference type="RefSeq" id="WP_256552554.1">
    <property type="nucleotide sequence ID" value="NZ_CP101751.1"/>
</dbReference>
<evidence type="ECO:0000313" key="5">
    <source>
        <dbReference type="EMBL" id="UUC46901.1"/>
    </source>
</evidence>
<dbReference type="InterPro" id="IPR001466">
    <property type="entry name" value="Beta-lactam-related"/>
</dbReference>
<protein>
    <submittedName>
        <fullName evidence="5">Beta-lactamase family protein</fullName>
    </submittedName>
</protein>
<keyword evidence="6" id="KW-1185">Reference proteome</keyword>
<feature type="domain" description="Beta-lactamase-related" evidence="4">
    <location>
        <begin position="41"/>
        <end position="406"/>
    </location>
</feature>
<dbReference type="SUPFAM" id="SSF56601">
    <property type="entry name" value="beta-lactamase/transpeptidase-like"/>
    <property type="match status" value="1"/>
</dbReference>
<dbReference type="Proteomes" id="UP001059844">
    <property type="component" value="Chromosome"/>
</dbReference>
<accession>A0ABY5IWW0</accession>
<comment type="subcellular location">
    <subcellularLocation>
        <location evidence="1">Membrane</location>
    </subcellularLocation>
</comment>
<feature type="chain" id="PRO_5047548153" evidence="3">
    <location>
        <begin position="23"/>
        <end position="421"/>
    </location>
</feature>
<dbReference type="PANTHER" id="PTHR46825">
    <property type="entry name" value="D-ALANYL-D-ALANINE-CARBOXYPEPTIDASE/ENDOPEPTIDASE AMPH"/>
    <property type="match status" value="1"/>
</dbReference>
<dbReference type="PANTHER" id="PTHR46825:SF11">
    <property type="entry name" value="PENICILLIN-BINDING PROTEIN 4"/>
    <property type="match status" value="1"/>
</dbReference>
<gene>
    <name evidence="5" type="ORF">NOX80_06805</name>
</gene>
<keyword evidence="2" id="KW-0472">Membrane</keyword>
<name>A0ABY5IWW0_9FLAO</name>
<feature type="signal peptide" evidence="3">
    <location>
        <begin position="1"/>
        <end position="22"/>
    </location>
</feature>
<dbReference type="Pfam" id="PF00144">
    <property type="entry name" value="Beta-lactamase"/>
    <property type="match status" value="1"/>
</dbReference>
<reference evidence="5" key="1">
    <citation type="submission" date="2022-07" db="EMBL/GenBank/DDBJ databases">
        <title>Isolation, identification, and degradation of a PFOSA degrading strain from sewage treatment plant.</title>
        <authorList>
            <person name="Zhang L."/>
            <person name="Huo Y."/>
        </authorList>
    </citation>
    <scope>NUCLEOTIDE SEQUENCE</scope>
    <source>
        <strain evidence="5">C1</strain>
    </source>
</reference>
<dbReference type="InterPro" id="IPR012338">
    <property type="entry name" value="Beta-lactam/transpept-like"/>
</dbReference>